<dbReference type="Gene3D" id="3.30.1280.10">
    <property type="entry name" value="Phosphoribosylformylglycinamidine synthase subunit PurS"/>
    <property type="match status" value="1"/>
</dbReference>
<evidence type="ECO:0000256" key="6">
    <source>
        <dbReference type="HAMAP-Rule" id="MF_01926"/>
    </source>
</evidence>
<dbReference type="NCBIfam" id="TIGR00302">
    <property type="entry name" value="phosphoribosylformylglycinamidine synthase subunit PurS"/>
    <property type="match status" value="1"/>
</dbReference>
<sequence length="81" mass="9275">MTSARVYITLKEGILDPQGKIVLRALKSLGYDEVLDLRVGKYMELEMTGDDKDALEKRLGEMSERLLANPIIENYRMEVEV</sequence>
<dbReference type="EC" id="6.3.5.3" evidence="6"/>
<keyword evidence="5 6" id="KW-0067">ATP-binding</keyword>
<dbReference type="Proteomes" id="UP000233654">
    <property type="component" value="Unassembled WGS sequence"/>
</dbReference>
<comment type="similarity">
    <text evidence="6">Belongs to the PurS family.</text>
</comment>
<comment type="subunit">
    <text evidence="6">Part of the FGAM synthase complex composed of 1 PurL, 1 PurQ and 2 PurS subunits.</text>
</comment>
<name>A0A2N3G7S0_9ACTN</name>
<dbReference type="GO" id="GO:0005524">
    <property type="term" value="F:ATP binding"/>
    <property type="evidence" value="ECO:0007669"/>
    <property type="project" value="UniProtKB-UniRule"/>
</dbReference>
<evidence type="ECO:0000256" key="3">
    <source>
        <dbReference type="ARBA" id="ARBA00022741"/>
    </source>
</evidence>
<keyword evidence="2 6" id="KW-0436">Ligase</keyword>
<dbReference type="InterPro" id="IPR003850">
    <property type="entry name" value="PurS"/>
</dbReference>
<dbReference type="Pfam" id="PF02700">
    <property type="entry name" value="PurS"/>
    <property type="match status" value="1"/>
</dbReference>
<dbReference type="GO" id="GO:0004642">
    <property type="term" value="F:phosphoribosylformylglycinamidine synthase activity"/>
    <property type="evidence" value="ECO:0007669"/>
    <property type="project" value="UniProtKB-UniRule"/>
</dbReference>
<keyword evidence="1 6" id="KW-0963">Cytoplasm</keyword>
<organism evidence="7 8">
    <name type="scientific">Candidatus Anoxymicrobium japonicum</name>
    <dbReference type="NCBI Taxonomy" id="2013648"/>
    <lineage>
        <taxon>Bacteria</taxon>
        <taxon>Bacillati</taxon>
        <taxon>Actinomycetota</taxon>
        <taxon>Candidatus Geothermincolia</taxon>
        <taxon>Candidatus Geothermincolales</taxon>
        <taxon>Candidatus Anoxymicrobiaceae</taxon>
        <taxon>Candidatus Anoxymicrobium</taxon>
    </lineage>
</organism>
<dbReference type="HAMAP" id="MF_01926">
    <property type="entry name" value="PurS"/>
    <property type="match status" value="1"/>
</dbReference>
<evidence type="ECO:0000313" key="7">
    <source>
        <dbReference type="EMBL" id="PKQ28766.1"/>
    </source>
</evidence>
<dbReference type="AlphaFoldDB" id="A0A2N3G7S0"/>
<reference evidence="7 8" key="1">
    <citation type="journal article" date="2017" name="ISME J.">
        <title>Potential for microbial H2 and metal transformations associated with novel bacteria and archaea in deep terrestrial subsurface sediments.</title>
        <authorList>
            <person name="Hernsdorf A.W."/>
            <person name="Amano Y."/>
            <person name="Miyakawa K."/>
            <person name="Ise K."/>
            <person name="Suzuki Y."/>
            <person name="Anantharaman K."/>
            <person name="Probst A."/>
            <person name="Burstein D."/>
            <person name="Thomas B.C."/>
            <person name="Banfield J.F."/>
        </authorList>
    </citation>
    <scope>NUCLEOTIDE SEQUENCE [LARGE SCALE GENOMIC DNA]</scope>
    <source>
        <strain evidence="7">HGW-Actinobacteria-3</strain>
    </source>
</reference>
<evidence type="ECO:0000313" key="8">
    <source>
        <dbReference type="Proteomes" id="UP000233654"/>
    </source>
</evidence>
<evidence type="ECO:0000256" key="1">
    <source>
        <dbReference type="ARBA" id="ARBA00022490"/>
    </source>
</evidence>
<evidence type="ECO:0000256" key="4">
    <source>
        <dbReference type="ARBA" id="ARBA00022755"/>
    </source>
</evidence>
<gene>
    <name evidence="6" type="primary">purS</name>
    <name evidence="7" type="ORF">CVT63_00910</name>
</gene>
<dbReference type="NCBIfam" id="NF004630">
    <property type="entry name" value="PRK05974.1"/>
    <property type="match status" value="1"/>
</dbReference>
<evidence type="ECO:0000256" key="5">
    <source>
        <dbReference type="ARBA" id="ARBA00022840"/>
    </source>
</evidence>
<evidence type="ECO:0000256" key="2">
    <source>
        <dbReference type="ARBA" id="ARBA00022598"/>
    </source>
</evidence>
<dbReference type="SUPFAM" id="SSF82697">
    <property type="entry name" value="PurS-like"/>
    <property type="match status" value="1"/>
</dbReference>
<dbReference type="EMBL" id="PHEX01000005">
    <property type="protein sequence ID" value="PKQ28766.1"/>
    <property type="molecule type" value="Genomic_DNA"/>
</dbReference>
<dbReference type="PANTHER" id="PTHR34696">
    <property type="entry name" value="PHOSPHORIBOSYLFORMYLGLYCINAMIDINE SYNTHASE SUBUNIT PURS"/>
    <property type="match status" value="1"/>
</dbReference>
<keyword evidence="4 6" id="KW-0658">Purine biosynthesis</keyword>
<comment type="pathway">
    <text evidence="6">Purine metabolism; IMP biosynthesis via de novo pathway; 5-amino-1-(5-phospho-D-ribosyl)imidazole from N(2)-formyl-N(1)-(5-phospho-D-ribosyl)glycinamide: step 1/2.</text>
</comment>
<dbReference type="PANTHER" id="PTHR34696:SF1">
    <property type="entry name" value="PHOSPHORIBOSYLFORMYLGLYCINAMIDINE SYNTHASE SUBUNIT PURS"/>
    <property type="match status" value="1"/>
</dbReference>
<comment type="catalytic activity">
    <reaction evidence="6">
        <text>N(2)-formyl-N(1)-(5-phospho-beta-D-ribosyl)glycinamide + L-glutamine + ATP + H2O = 2-formamido-N(1)-(5-O-phospho-beta-D-ribosyl)acetamidine + L-glutamate + ADP + phosphate + H(+)</text>
        <dbReference type="Rhea" id="RHEA:17129"/>
        <dbReference type="ChEBI" id="CHEBI:15377"/>
        <dbReference type="ChEBI" id="CHEBI:15378"/>
        <dbReference type="ChEBI" id="CHEBI:29985"/>
        <dbReference type="ChEBI" id="CHEBI:30616"/>
        <dbReference type="ChEBI" id="CHEBI:43474"/>
        <dbReference type="ChEBI" id="CHEBI:58359"/>
        <dbReference type="ChEBI" id="CHEBI:147286"/>
        <dbReference type="ChEBI" id="CHEBI:147287"/>
        <dbReference type="ChEBI" id="CHEBI:456216"/>
        <dbReference type="EC" id="6.3.5.3"/>
    </reaction>
</comment>
<proteinExistence type="inferred from homology"/>
<comment type="subcellular location">
    <subcellularLocation>
        <location evidence="6">Cytoplasm</location>
    </subcellularLocation>
</comment>
<accession>A0A2N3G7S0</accession>
<comment type="function">
    <text evidence="6">Part of the phosphoribosylformylglycinamidine synthase complex involved in the purines biosynthetic pathway. Catalyzes the ATP-dependent conversion of formylglycinamide ribonucleotide (FGAR) and glutamine to yield formylglycinamidine ribonucleotide (FGAM) and glutamate. The FGAM synthase complex is composed of three subunits. PurQ produces an ammonia molecule by converting glutamine to glutamate. PurL transfers the ammonia molecule to FGAR to form FGAM in an ATP-dependent manner. PurS interacts with PurQ and PurL and is thought to assist in the transfer of the ammonia molecule from PurQ to PurL.</text>
</comment>
<dbReference type="UniPathway" id="UPA00074">
    <property type="reaction ID" value="UER00128"/>
</dbReference>
<keyword evidence="3 6" id="KW-0547">Nucleotide-binding</keyword>
<protein>
    <recommendedName>
        <fullName evidence="6">Phosphoribosylformylglycinamidine synthase subunit PurS</fullName>
        <shortName evidence="6">FGAM synthase</shortName>
        <ecNumber evidence="6">6.3.5.3</ecNumber>
    </recommendedName>
    <alternativeName>
        <fullName evidence="6">Formylglycinamide ribonucleotide amidotransferase subunit III</fullName>
        <shortName evidence="6">FGAR amidotransferase III</shortName>
        <shortName evidence="6">FGAR-AT III</shortName>
    </alternativeName>
    <alternativeName>
        <fullName evidence="6">Phosphoribosylformylglycinamidine synthase subunit III</fullName>
    </alternativeName>
</protein>
<dbReference type="GO" id="GO:0005737">
    <property type="term" value="C:cytoplasm"/>
    <property type="evidence" value="ECO:0007669"/>
    <property type="project" value="UniProtKB-SubCell"/>
</dbReference>
<dbReference type="InterPro" id="IPR036604">
    <property type="entry name" value="PurS-like_sf"/>
</dbReference>
<comment type="caution">
    <text evidence="7">The sequence shown here is derived from an EMBL/GenBank/DDBJ whole genome shotgun (WGS) entry which is preliminary data.</text>
</comment>
<dbReference type="GO" id="GO:0006189">
    <property type="term" value="P:'de novo' IMP biosynthetic process"/>
    <property type="evidence" value="ECO:0007669"/>
    <property type="project" value="UniProtKB-UniRule"/>
</dbReference>